<evidence type="ECO:0000256" key="6">
    <source>
        <dbReference type="ARBA" id="ARBA00022989"/>
    </source>
</evidence>
<dbReference type="GO" id="GO:0005886">
    <property type="term" value="C:plasma membrane"/>
    <property type="evidence" value="ECO:0007669"/>
    <property type="project" value="UniProtKB-SubCell"/>
</dbReference>
<sequence>MKAISEYYIKVVDNINNVVGYVLAAFLAIMSITIFWQVFSRYLIGTSIPWSEELARILMLYIVLLGSALALRKGQLLAVEVLPEILQKKNKSRLKLFVNLLSLFFYFILLYYGFTLAESVSGQRLPGLGISMFWFYFALSLGGFFLVINAVANILEDAKEVRS</sequence>
<keyword evidence="5 9" id="KW-0812">Transmembrane</keyword>
<organism evidence="11 12">
    <name type="scientific">Alkalicoccus saliphilus</name>
    <dbReference type="NCBI Taxonomy" id="200989"/>
    <lineage>
        <taxon>Bacteria</taxon>
        <taxon>Bacillati</taxon>
        <taxon>Bacillota</taxon>
        <taxon>Bacilli</taxon>
        <taxon>Bacillales</taxon>
        <taxon>Bacillaceae</taxon>
        <taxon>Alkalicoccus</taxon>
    </lineage>
</organism>
<dbReference type="Proteomes" id="UP000240509">
    <property type="component" value="Unassembled WGS sequence"/>
</dbReference>
<accession>A0A2T4U4N6</accession>
<dbReference type="PANTHER" id="PTHR35011:SF11">
    <property type="entry name" value="TRAP TRANSPORTER SMALL PERMEASE PROTEIN"/>
    <property type="match status" value="1"/>
</dbReference>
<evidence type="ECO:0000256" key="7">
    <source>
        <dbReference type="ARBA" id="ARBA00023136"/>
    </source>
</evidence>
<dbReference type="InterPro" id="IPR055348">
    <property type="entry name" value="DctQ"/>
</dbReference>
<dbReference type="InterPro" id="IPR007387">
    <property type="entry name" value="TRAP_DctQ"/>
</dbReference>
<dbReference type="GO" id="GO:0015740">
    <property type="term" value="P:C4-dicarboxylate transport"/>
    <property type="evidence" value="ECO:0007669"/>
    <property type="project" value="TreeGrafter"/>
</dbReference>
<keyword evidence="2" id="KW-0813">Transport</keyword>
<keyword evidence="6 9" id="KW-1133">Transmembrane helix</keyword>
<feature type="domain" description="Tripartite ATP-independent periplasmic transporters DctQ component" evidence="10">
    <location>
        <begin position="30"/>
        <end position="159"/>
    </location>
</feature>
<dbReference type="EMBL" id="PZJJ01000019">
    <property type="protein sequence ID" value="PTL38371.1"/>
    <property type="molecule type" value="Genomic_DNA"/>
</dbReference>
<evidence type="ECO:0000256" key="8">
    <source>
        <dbReference type="ARBA" id="ARBA00038436"/>
    </source>
</evidence>
<feature type="transmembrane region" description="Helical" evidence="9">
    <location>
        <begin position="21"/>
        <end position="39"/>
    </location>
</feature>
<evidence type="ECO:0000313" key="12">
    <source>
        <dbReference type="Proteomes" id="UP000240509"/>
    </source>
</evidence>
<proteinExistence type="inferred from homology"/>
<evidence type="ECO:0000256" key="2">
    <source>
        <dbReference type="ARBA" id="ARBA00022448"/>
    </source>
</evidence>
<keyword evidence="12" id="KW-1185">Reference proteome</keyword>
<comment type="caution">
    <text evidence="11">The sequence shown here is derived from an EMBL/GenBank/DDBJ whole genome shotgun (WGS) entry which is preliminary data.</text>
</comment>
<protein>
    <submittedName>
        <fullName evidence="11">TRAP transporter small permease</fullName>
    </submittedName>
</protein>
<evidence type="ECO:0000313" key="11">
    <source>
        <dbReference type="EMBL" id="PTL38371.1"/>
    </source>
</evidence>
<comment type="similarity">
    <text evidence="8">Belongs to the TRAP transporter small permease family.</text>
</comment>
<dbReference type="PANTHER" id="PTHR35011">
    <property type="entry name" value="2,3-DIKETO-L-GULONATE TRAP TRANSPORTER SMALL PERMEASE PROTEIN YIAM"/>
    <property type="match status" value="1"/>
</dbReference>
<evidence type="ECO:0000256" key="1">
    <source>
        <dbReference type="ARBA" id="ARBA00004429"/>
    </source>
</evidence>
<evidence type="ECO:0000256" key="4">
    <source>
        <dbReference type="ARBA" id="ARBA00022519"/>
    </source>
</evidence>
<feature type="transmembrane region" description="Helical" evidence="9">
    <location>
        <begin position="134"/>
        <end position="155"/>
    </location>
</feature>
<dbReference type="Pfam" id="PF04290">
    <property type="entry name" value="DctQ"/>
    <property type="match status" value="1"/>
</dbReference>
<name>A0A2T4U4N6_9BACI</name>
<feature type="transmembrane region" description="Helical" evidence="9">
    <location>
        <begin position="54"/>
        <end position="71"/>
    </location>
</feature>
<evidence type="ECO:0000256" key="9">
    <source>
        <dbReference type="SAM" id="Phobius"/>
    </source>
</evidence>
<evidence type="ECO:0000259" key="10">
    <source>
        <dbReference type="Pfam" id="PF04290"/>
    </source>
</evidence>
<comment type="subcellular location">
    <subcellularLocation>
        <location evidence="1">Cell inner membrane</location>
        <topology evidence="1">Multi-pass membrane protein</topology>
    </subcellularLocation>
</comment>
<dbReference type="AlphaFoldDB" id="A0A2T4U4N6"/>
<dbReference type="OrthoDB" id="2086825at2"/>
<gene>
    <name evidence="11" type="ORF">C6Y45_11465</name>
</gene>
<dbReference type="GO" id="GO:0022857">
    <property type="term" value="F:transmembrane transporter activity"/>
    <property type="evidence" value="ECO:0007669"/>
    <property type="project" value="TreeGrafter"/>
</dbReference>
<keyword evidence="4" id="KW-0997">Cell inner membrane</keyword>
<evidence type="ECO:0000256" key="3">
    <source>
        <dbReference type="ARBA" id="ARBA00022475"/>
    </source>
</evidence>
<keyword evidence="3" id="KW-1003">Cell membrane</keyword>
<keyword evidence="7 9" id="KW-0472">Membrane</keyword>
<reference evidence="11 12" key="1">
    <citation type="submission" date="2018-03" db="EMBL/GenBank/DDBJ databases">
        <title>Alkalicoccus saliphilus sp. nov., isolated from a mineral pool.</title>
        <authorList>
            <person name="Zhao B."/>
        </authorList>
    </citation>
    <scope>NUCLEOTIDE SEQUENCE [LARGE SCALE GENOMIC DNA]</scope>
    <source>
        <strain evidence="11 12">6AG</strain>
    </source>
</reference>
<feature type="transmembrane region" description="Helical" evidence="9">
    <location>
        <begin position="96"/>
        <end position="114"/>
    </location>
</feature>
<evidence type="ECO:0000256" key="5">
    <source>
        <dbReference type="ARBA" id="ARBA00022692"/>
    </source>
</evidence>
<dbReference type="RefSeq" id="WP_107585363.1">
    <property type="nucleotide sequence ID" value="NZ_PZJJ01000019.1"/>
</dbReference>